<dbReference type="Gene3D" id="3.40.640.10">
    <property type="entry name" value="Type I PLP-dependent aspartate aminotransferase-like (Major domain)"/>
    <property type="match status" value="1"/>
</dbReference>
<evidence type="ECO:0000313" key="12">
    <source>
        <dbReference type="EMBL" id="KAG7195926.1"/>
    </source>
</evidence>
<accession>A0A9P7VET3</accession>
<evidence type="ECO:0000256" key="8">
    <source>
        <dbReference type="ARBA" id="ARBA00022919"/>
    </source>
</evidence>
<dbReference type="GO" id="GO:0016020">
    <property type="term" value="C:membrane"/>
    <property type="evidence" value="ECO:0007669"/>
    <property type="project" value="GOC"/>
</dbReference>
<comment type="similarity">
    <text evidence="4">Belongs to the class-II pyridoxal-phosphate-dependent aminotransferase family.</text>
</comment>
<evidence type="ECO:0000256" key="1">
    <source>
        <dbReference type="ARBA" id="ARBA00001933"/>
    </source>
</evidence>
<evidence type="ECO:0000259" key="11">
    <source>
        <dbReference type="Pfam" id="PF00155"/>
    </source>
</evidence>
<sequence length="573" mass="64189">MSVPMVTKTVTTTALAAMAPPSLEALGDSFAQTFVYYLNFLGKLPGGSIILKYIKLSYKNDPIRSLFELALFIFAVHYFLSSKRKENKADTIRFSDKEINELVAEWEPEPLVDEVTPREKWLMKSIPQIIGANGSKAFIKGVDGPVVNFASCDYLNMSELERVREVTKLVISSSGVGACGPPNFYGSADVHVRLEEDLATYLGAERAILYGQDFVTAGSVLPSFLKRGDLCVVDSGINLAIQKALIVSRCDIEWFDHNDPEHLEQILNELKPVLDKQKIRRRFIVTEGIFETSGEICSLPKIVELKDRFKYRLFLDESRSIGVLGQNGKGVAEHYNIPRSDINITIGALSNSFASSGGFCVGVVPMIHHQRILSLAYVFSASLPPYCAKVASEVIHQILESTDDGRSSSSIISQLRDITKFSYQLMEKHLSSELTIYSDSNNPLIHVGLAQKYRELLGFPNYYGSAQFLTTGKPSRYLNEFDKYYNWESFILQKIIDLTLKNSNILITRSKLILEHESLPVLGPHLLINIKRTTTKQQVEDLAHALASSSKKVFANLHNNIDVLNLERELLDY</sequence>
<dbReference type="GO" id="GO:0005783">
    <property type="term" value="C:endoplasmic reticulum"/>
    <property type="evidence" value="ECO:0007669"/>
    <property type="project" value="TreeGrafter"/>
</dbReference>
<dbReference type="OrthoDB" id="3168162at2759"/>
<feature type="domain" description="Aminotransferase class I/classII large" evidence="11">
    <location>
        <begin position="146"/>
        <end position="398"/>
    </location>
</feature>
<dbReference type="PANTHER" id="PTHR13693:SF2">
    <property type="entry name" value="SERINE PALMITOYLTRANSFERASE 1"/>
    <property type="match status" value="1"/>
</dbReference>
<gene>
    <name evidence="12" type="primary">LCB1</name>
    <name evidence="12" type="ORF">KQ657_002312</name>
</gene>
<dbReference type="SUPFAM" id="SSF53383">
    <property type="entry name" value="PLP-dependent transferases"/>
    <property type="match status" value="1"/>
</dbReference>
<dbReference type="GO" id="GO:0030170">
    <property type="term" value="F:pyridoxal phosphate binding"/>
    <property type="evidence" value="ECO:0007669"/>
    <property type="project" value="InterPro"/>
</dbReference>
<dbReference type="InterPro" id="IPR015421">
    <property type="entry name" value="PyrdxlP-dep_Trfase_major"/>
</dbReference>
<keyword evidence="13" id="KW-1185">Reference proteome</keyword>
<dbReference type="PANTHER" id="PTHR13693">
    <property type="entry name" value="CLASS II AMINOTRANSFERASE/8-AMINO-7-OXONONANOATE SYNTHASE"/>
    <property type="match status" value="1"/>
</dbReference>
<dbReference type="GO" id="GO:0046513">
    <property type="term" value="P:ceramide biosynthetic process"/>
    <property type="evidence" value="ECO:0007669"/>
    <property type="project" value="TreeGrafter"/>
</dbReference>
<evidence type="ECO:0000256" key="3">
    <source>
        <dbReference type="ARBA" id="ARBA00004991"/>
    </source>
</evidence>
<keyword evidence="10" id="KW-0012">Acyltransferase</keyword>
<dbReference type="InterPro" id="IPR050087">
    <property type="entry name" value="AON_synthase_class-II"/>
</dbReference>
<dbReference type="GO" id="GO:0004758">
    <property type="term" value="F:serine C-palmitoyltransferase activity"/>
    <property type="evidence" value="ECO:0007669"/>
    <property type="project" value="TreeGrafter"/>
</dbReference>
<dbReference type="AlphaFoldDB" id="A0A9P7VET3"/>
<dbReference type="GeneID" id="66115686"/>
<proteinExistence type="inferred from homology"/>
<dbReference type="Proteomes" id="UP000790833">
    <property type="component" value="Unassembled WGS sequence"/>
</dbReference>
<comment type="pathway">
    <text evidence="3">Sphingolipid metabolism.</text>
</comment>
<evidence type="ECO:0000256" key="5">
    <source>
        <dbReference type="ARBA" id="ARBA00013220"/>
    </source>
</evidence>
<comment type="pathway">
    <text evidence="2">Lipid metabolism; sphingolipid metabolism.</text>
</comment>
<evidence type="ECO:0000256" key="6">
    <source>
        <dbReference type="ARBA" id="ARBA00022679"/>
    </source>
</evidence>
<dbReference type="InterPro" id="IPR015424">
    <property type="entry name" value="PyrdxlP-dep_Trfase"/>
</dbReference>
<organism evidence="12 13">
    <name type="scientific">Scheffersomyces spartinae</name>
    <dbReference type="NCBI Taxonomy" id="45513"/>
    <lineage>
        <taxon>Eukaryota</taxon>
        <taxon>Fungi</taxon>
        <taxon>Dikarya</taxon>
        <taxon>Ascomycota</taxon>
        <taxon>Saccharomycotina</taxon>
        <taxon>Pichiomycetes</taxon>
        <taxon>Debaryomycetaceae</taxon>
        <taxon>Scheffersomyces</taxon>
    </lineage>
</organism>
<reference evidence="12" key="1">
    <citation type="submission" date="2021-03" db="EMBL/GenBank/DDBJ databases">
        <authorList>
            <person name="Palmer J.M."/>
        </authorList>
    </citation>
    <scope>NUCLEOTIDE SEQUENCE</scope>
    <source>
        <strain evidence="12">ARV_011</strain>
    </source>
</reference>
<keyword evidence="9" id="KW-0443">Lipid metabolism</keyword>
<dbReference type="InterPro" id="IPR004839">
    <property type="entry name" value="Aminotransferase_I/II_large"/>
</dbReference>
<evidence type="ECO:0000256" key="7">
    <source>
        <dbReference type="ARBA" id="ARBA00022898"/>
    </source>
</evidence>
<name>A0A9P7VET3_9ASCO</name>
<evidence type="ECO:0000256" key="9">
    <source>
        <dbReference type="ARBA" id="ARBA00023098"/>
    </source>
</evidence>
<comment type="cofactor">
    <cofactor evidence="1">
        <name>pyridoxal 5'-phosphate</name>
        <dbReference type="ChEBI" id="CHEBI:597326"/>
    </cofactor>
</comment>
<dbReference type="EC" id="2.3.1.50" evidence="5"/>
<evidence type="ECO:0000313" key="13">
    <source>
        <dbReference type="Proteomes" id="UP000790833"/>
    </source>
</evidence>
<dbReference type="Pfam" id="PF00155">
    <property type="entry name" value="Aminotran_1_2"/>
    <property type="match status" value="1"/>
</dbReference>
<evidence type="ECO:0000256" key="10">
    <source>
        <dbReference type="ARBA" id="ARBA00023315"/>
    </source>
</evidence>
<keyword evidence="8" id="KW-0746">Sphingolipid metabolism</keyword>
<protein>
    <recommendedName>
        <fullName evidence="5">serine C-palmitoyltransferase</fullName>
        <ecNumber evidence="5">2.3.1.50</ecNumber>
    </recommendedName>
</protein>
<evidence type="ECO:0000256" key="2">
    <source>
        <dbReference type="ARBA" id="ARBA00004760"/>
    </source>
</evidence>
<keyword evidence="7" id="KW-0663">Pyridoxal phosphate</keyword>
<dbReference type="GO" id="GO:0046512">
    <property type="term" value="P:sphingosine biosynthetic process"/>
    <property type="evidence" value="ECO:0007669"/>
    <property type="project" value="TreeGrafter"/>
</dbReference>
<comment type="caution">
    <text evidence="12">The sequence shown here is derived from an EMBL/GenBank/DDBJ whole genome shotgun (WGS) entry which is preliminary data.</text>
</comment>
<evidence type="ECO:0000256" key="4">
    <source>
        <dbReference type="ARBA" id="ARBA00008392"/>
    </source>
</evidence>
<keyword evidence="6" id="KW-0808">Transferase</keyword>
<dbReference type="EMBL" id="JAHMUF010000002">
    <property type="protein sequence ID" value="KAG7195926.1"/>
    <property type="molecule type" value="Genomic_DNA"/>
</dbReference>
<dbReference type="RefSeq" id="XP_043051471.1">
    <property type="nucleotide sequence ID" value="XM_043193083.1"/>
</dbReference>